<feature type="region of interest" description="Disordered" evidence="1">
    <location>
        <begin position="102"/>
        <end position="121"/>
    </location>
</feature>
<reference evidence="3" key="1">
    <citation type="journal article" date="2013" name="Nature">
        <title>Draft genome of the wheat A-genome progenitor Triticum urartu.</title>
        <authorList>
            <person name="Ling H.Q."/>
            <person name="Zhao S."/>
            <person name="Liu D."/>
            <person name="Wang J."/>
            <person name="Sun H."/>
            <person name="Zhang C."/>
            <person name="Fan H."/>
            <person name="Li D."/>
            <person name="Dong L."/>
            <person name="Tao Y."/>
            <person name="Gao C."/>
            <person name="Wu H."/>
            <person name="Li Y."/>
            <person name="Cui Y."/>
            <person name="Guo X."/>
            <person name="Zheng S."/>
            <person name="Wang B."/>
            <person name="Yu K."/>
            <person name="Liang Q."/>
            <person name="Yang W."/>
            <person name="Lou X."/>
            <person name="Chen J."/>
            <person name="Feng M."/>
            <person name="Jian J."/>
            <person name="Zhang X."/>
            <person name="Luo G."/>
            <person name="Jiang Y."/>
            <person name="Liu J."/>
            <person name="Wang Z."/>
            <person name="Sha Y."/>
            <person name="Zhang B."/>
            <person name="Wu H."/>
            <person name="Tang D."/>
            <person name="Shen Q."/>
            <person name="Xue P."/>
            <person name="Zou S."/>
            <person name="Wang X."/>
            <person name="Liu X."/>
            <person name="Wang F."/>
            <person name="Yang Y."/>
            <person name="An X."/>
            <person name="Dong Z."/>
            <person name="Zhang K."/>
            <person name="Zhang X."/>
            <person name="Luo M.C."/>
            <person name="Dvorak J."/>
            <person name="Tong Y."/>
            <person name="Wang J."/>
            <person name="Yang H."/>
            <person name="Li Z."/>
            <person name="Wang D."/>
            <person name="Zhang A."/>
            <person name="Wang J."/>
        </authorList>
    </citation>
    <scope>NUCLEOTIDE SEQUENCE</scope>
    <source>
        <strain evidence="3">cv. G1812</strain>
    </source>
</reference>
<reference evidence="2" key="2">
    <citation type="submission" date="2018-03" db="EMBL/GenBank/DDBJ databases">
        <title>The Triticum urartu genome reveals the dynamic nature of wheat genome evolution.</title>
        <authorList>
            <person name="Ling H."/>
            <person name="Ma B."/>
            <person name="Shi X."/>
            <person name="Liu H."/>
            <person name="Dong L."/>
            <person name="Sun H."/>
            <person name="Cao Y."/>
            <person name="Gao Q."/>
            <person name="Zheng S."/>
            <person name="Li Y."/>
            <person name="Yu Y."/>
            <person name="Du H."/>
            <person name="Qi M."/>
            <person name="Li Y."/>
            <person name="Yu H."/>
            <person name="Cui Y."/>
            <person name="Wang N."/>
            <person name="Chen C."/>
            <person name="Wu H."/>
            <person name="Zhao Y."/>
            <person name="Zhang J."/>
            <person name="Li Y."/>
            <person name="Zhou W."/>
            <person name="Zhang B."/>
            <person name="Hu W."/>
            <person name="Eijk M."/>
            <person name="Tang J."/>
            <person name="Witsenboer H."/>
            <person name="Zhao S."/>
            <person name="Li Z."/>
            <person name="Zhang A."/>
            <person name="Wang D."/>
            <person name="Liang C."/>
        </authorList>
    </citation>
    <scope>NUCLEOTIDE SEQUENCE [LARGE SCALE GENOMIC DNA]</scope>
    <source>
        <strain evidence="2">cv. G1812</strain>
    </source>
</reference>
<evidence type="ECO:0008006" key="4">
    <source>
        <dbReference type="Google" id="ProtNLM"/>
    </source>
</evidence>
<accession>A0A8R7PM83</accession>
<dbReference type="EnsemblPlants" id="TuG1812G0200006248.01.T01">
    <property type="protein sequence ID" value="TuG1812G0200006248.01.T01.cds274303"/>
    <property type="gene ID" value="TuG1812G0200006248.01"/>
</dbReference>
<keyword evidence="3" id="KW-1185">Reference proteome</keyword>
<evidence type="ECO:0000256" key="1">
    <source>
        <dbReference type="SAM" id="MobiDB-lite"/>
    </source>
</evidence>
<proteinExistence type="predicted"/>
<dbReference type="AlphaFoldDB" id="A0A8R7PM83"/>
<dbReference type="Gramene" id="TuG1812G0200006248.01.T01">
    <property type="protein sequence ID" value="TuG1812G0200006248.01.T01.cds274303"/>
    <property type="gene ID" value="TuG1812G0200006248.01"/>
</dbReference>
<evidence type="ECO:0000313" key="3">
    <source>
        <dbReference type="Proteomes" id="UP000015106"/>
    </source>
</evidence>
<protein>
    <recommendedName>
        <fullName evidence="4">Rx N-terminal domain-containing protein</fullName>
    </recommendedName>
</protein>
<sequence>MDPVSIAAVGWSVTMVGWVASATISRLLNKCFDYIDHDTNKKLAQLEPKILVLERVMEVVATSPYRPRLEQLFKELKTAYYEAEEILDAVEYHCLKRDIKYGKLQPSGSVPPPKRDRKKKLWSSLAKFTTPLTNK</sequence>
<reference evidence="2" key="3">
    <citation type="submission" date="2022-06" db="UniProtKB">
        <authorList>
            <consortium name="EnsemblPlants"/>
        </authorList>
    </citation>
    <scope>IDENTIFICATION</scope>
</reference>
<organism evidence="2 3">
    <name type="scientific">Triticum urartu</name>
    <name type="common">Red wild einkorn</name>
    <name type="synonym">Crithodium urartu</name>
    <dbReference type="NCBI Taxonomy" id="4572"/>
    <lineage>
        <taxon>Eukaryota</taxon>
        <taxon>Viridiplantae</taxon>
        <taxon>Streptophyta</taxon>
        <taxon>Embryophyta</taxon>
        <taxon>Tracheophyta</taxon>
        <taxon>Spermatophyta</taxon>
        <taxon>Magnoliopsida</taxon>
        <taxon>Liliopsida</taxon>
        <taxon>Poales</taxon>
        <taxon>Poaceae</taxon>
        <taxon>BOP clade</taxon>
        <taxon>Pooideae</taxon>
        <taxon>Triticodae</taxon>
        <taxon>Triticeae</taxon>
        <taxon>Triticinae</taxon>
        <taxon>Triticum</taxon>
    </lineage>
</organism>
<evidence type="ECO:0000313" key="2">
    <source>
        <dbReference type="EnsemblPlants" id="TuG1812G0200006248.01.T01.cds274303"/>
    </source>
</evidence>
<name>A0A8R7PM83_TRIUA</name>
<dbReference type="Proteomes" id="UP000015106">
    <property type="component" value="Chromosome 2"/>
</dbReference>